<accession>A0A3N2C6X0</accession>
<gene>
    <name evidence="1" type="ORF">EDD42_3376</name>
</gene>
<dbReference type="RefSeq" id="WP_085511123.1">
    <property type="nucleotide sequence ID" value="NZ_FXAP01000002.1"/>
</dbReference>
<comment type="caution">
    <text evidence="1">The sequence shown here is derived from an EMBL/GenBank/DDBJ whole genome shotgun (WGS) entry which is preliminary data.</text>
</comment>
<name>A0A3N2C6X0_9MICO</name>
<protein>
    <submittedName>
        <fullName evidence="1">Uncharacterized protein</fullName>
    </submittedName>
</protein>
<dbReference type="EMBL" id="RKHL01000001">
    <property type="protein sequence ID" value="ROR83265.1"/>
    <property type="molecule type" value="Genomic_DNA"/>
</dbReference>
<organism evidence="1 2">
    <name type="scientific">Plantibacter flavus</name>
    <dbReference type="NCBI Taxonomy" id="150123"/>
    <lineage>
        <taxon>Bacteria</taxon>
        <taxon>Bacillati</taxon>
        <taxon>Actinomycetota</taxon>
        <taxon>Actinomycetes</taxon>
        <taxon>Micrococcales</taxon>
        <taxon>Microbacteriaceae</taxon>
        <taxon>Plantibacter</taxon>
    </lineage>
</organism>
<dbReference type="Proteomes" id="UP000266915">
    <property type="component" value="Unassembled WGS sequence"/>
</dbReference>
<proteinExistence type="predicted"/>
<dbReference type="AlphaFoldDB" id="A0A3N2C6X0"/>
<evidence type="ECO:0000313" key="2">
    <source>
        <dbReference type="Proteomes" id="UP000266915"/>
    </source>
</evidence>
<keyword evidence="2" id="KW-1185">Reference proteome</keyword>
<reference evidence="1 2" key="1">
    <citation type="submission" date="2018-11" db="EMBL/GenBank/DDBJ databases">
        <title>Sequencing the genomes of 1000 actinobacteria strains.</title>
        <authorList>
            <person name="Klenk H.-P."/>
        </authorList>
    </citation>
    <scope>NUCLEOTIDE SEQUENCE [LARGE SCALE GENOMIC DNA]</scope>
    <source>
        <strain evidence="1 2">DSM 14012</strain>
    </source>
</reference>
<sequence>MTLPFPTSPDDVPQRRPLRAALADAVLQDFLDDLPVPLRPTDLATRLLYPRWQVYSDIHEGRLIAERVRNNKRLLKIDVERNRAWIARGLATRRARAGSTVGAAGPESPVSVVIVDPEALEQLNALTATGLSVREAVELALTALGSREAATAATVPDIDSRGRQVRAG</sequence>
<evidence type="ECO:0000313" key="1">
    <source>
        <dbReference type="EMBL" id="ROR83265.1"/>
    </source>
</evidence>